<evidence type="ECO:0000313" key="3">
    <source>
        <dbReference type="EMBL" id="MFC4566064.1"/>
    </source>
</evidence>
<accession>A0ABV9E649</accession>
<protein>
    <recommendedName>
        <fullName evidence="5">TPM domain-containing protein</fullName>
    </recommendedName>
</protein>
<feature type="chain" id="PRO_5046006289" description="TPM domain-containing protein" evidence="2">
    <location>
        <begin position="39"/>
        <end position="442"/>
    </location>
</feature>
<feature type="transmembrane region" description="Helical" evidence="1">
    <location>
        <begin position="218"/>
        <end position="238"/>
    </location>
</feature>
<dbReference type="RefSeq" id="WP_378580610.1">
    <property type="nucleotide sequence ID" value="NZ_JBHSFQ010000064.1"/>
</dbReference>
<dbReference type="Proteomes" id="UP001595923">
    <property type="component" value="Unassembled WGS sequence"/>
</dbReference>
<keyword evidence="1" id="KW-1133">Transmembrane helix</keyword>
<evidence type="ECO:0000313" key="4">
    <source>
        <dbReference type="Proteomes" id="UP001595923"/>
    </source>
</evidence>
<evidence type="ECO:0000256" key="1">
    <source>
        <dbReference type="SAM" id="Phobius"/>
    </source>
</evidence>
<evidence type="ECO:0008006" key="5">
    <source>
        <dbReference type="Google" id="ProtNLM"/>
    </source>
</evidence>
<reference evidence="4" key="1">
    <citation type="journal article" date="2019" name="Int. J. Syst. Evol. Microbiol.">
        <title>The Global Catalogue of Microorganisms (GCM) 10K type strain sequencing project: providing services to taxonomists for standard genome sequencing and annotation.</title>
        <authorList>
            <consortium name="The Broad Institute Genomics Platform"/>
            <consortium name="The Broad Institute Genome Sequencing Center for Infectious Disease"/>
            <person name="Wu L."/>
            <person name="Ma J."/>
        </authorList>
    </citation>
    <scope>NUCLEOTIDE SEQUENCE [LARGE SCALE GENOMIC DNA]</scope>
    <source>
        <strain evidence="4">XZYJ18</strain>
    </source>
</reference>
<keyword evidence="4" id="KW-1185">Reference proteome</keyword>
<gene>
    <name evidence="3" type="ORF">ACFO4E_29770</name>
</gene>
<organism evidence="3 4">
    <name type="scientific">Nocardiopsis mangrovi</name>
    <dbReference type="NCBI Taxonomy" id="1179818"/>
    <lineage>
        <taxon>Bacteria</taxon>
        <taxon>Bacillati</taxon>
        <taxon>Actinomycetota</taxon>
        <taxon>Actinomycetes</taxon>
        <taxon>Streptosporangiales</taxon>
        <taxon>Nocardiopsidaceae</taxon>
        <taxon>Nocardiopsis</taxon>
    </lineage>
</organism>
<sequence length="442" mass="46619">MPTRPLARPASARRIRHPWPLSFLRGVCVLAAMAGASAAPAASAATADTASPAERIAEELRESPVYVDPAVTSALPEDAQAELTEQIEQTGKPVYVVVVPLVAGDPWNGEPDQLLGTVHDRVGEDGSYLTAELGSTPWITGIDFGTGREHQAHEAAMAVSLDADRAVPLSALFSDTVELIGTGTGDAAYERASEALDEGLWNDSGESAAPDGTGVAPWLAAGAAVLVAAAAVGGLLLYRRRTPAVPRLVAFDNADDARLARLRAEVERELVEVAERLGAFTLAEDAPQAAEAAEQYRAALDAQHAAGKALDAAQGMADLAGARVLLHMSEDALRAAEARQRGRRPPAARRHCYFDPLHPTATQPLNWRALGSPRKVRVHACADCAAAVRGHRAPVALSVAREGERVAYFEVPAPESVWSATGYGNLADDLVQRVLRGDLRHG</sequence>
<name>A0ABV9E649_9ACTN</name>
<dbReference type="EMBL" id="JBHSFQ010000064">
    <property type="protein sequence ID" value="MFC4566064.1"/>
    <property type="molecule type" value="Genomic_DNA"/>
</dbReference>
<feature type="signal peptide" evidence="2">
    <location>
        <begin position="1"/>
        <end position="38"/>
    </location>
</feature>
<proteinExistence type="predicted"/>
<keyword evidence="1" id="KW-0812">Transmembrane</keyword>
<comment type="caution">
    <text evidence="3">The sequence shown here is derived from an EMBL/GenBank/DDBJ whole genome shotgun (WGS) entry which is preliminary data.</text>
</comment>
<keyword evidence="1" id="KW-0472">Membrane</keyword>
<evidence type="ECO:0000256" key="2">
    <source>
        <dbReference type="SAM" id="SignalP"/>
    </source>
</evidence>
<keyword evidence="2" id="KW-0732">Signal</keyword>